<dbReference type="HOGENOM" id="CLU_2389872_0_0_1"/>
<reference evidence="1" key="1">
    <citation type="submission" date="2015-04" db="UniProtKB">
        <authorList>
            <consortium name="EnsemblPlants"/>
        </authorList>
    </citation>
    <scope>IDENTIFICATION</scope>
</reference>
<evidence type="ECO:0000313" key="2">
    <source>
        <dbReference type="Proteomes" id="UP000008021"/>
    </source>
</evidence>
<dbReference type="AlphaFoldDB" id="A0A0E0DAE1"/>
<evidence type="ECO:0008006" key="3">
    <source>
        <dbReference type="Google" id="ProtNLM"/>
    </source>
</evidence>
<sequence length="94" mass="10622">MERLIILGLWCSAFETKDRPTMQQAMDVLERNAPLPDHYNFITDSAFASSDHDASSASVANSYEEAPLIKVILRSQVVHMHFLLPHFSARPSLH</sequence>
<evidence type="ECO:0000313" key="1">
    <source>
        <dbReference type="EnsemblPlants" id="OMERI04G01500.1"/>
    </source>
</evidence>
<accession>A0A0E0DAE1</accession>
<dbReference type="EnsemblPlants" id="OMERI04G01500.1">
    <property type="protein sequence ID" value="OMERI04G01500.1"/>
    <property type="gene ID" value="OMERI04G01500"/>
</dbReference>
<protein>
    <recommendedName>
        <fullName evidence="3">Serine-threonine/tyrosine-protein kinase catalytic domain-containing protein</fullName>
    </recommendedName>
</protein>
<keyword evidence="2" id="KW-1185">Reference proteome</keyword>
<proteinExistence type="predicted"/>
<dbReference type="Proteomes" id="UP000008021">
    <property type="component" value="Chromosome 4"/>
</dbReference>
<reference evidence="1" key="2">
    <citation type="submission" date="2018-05" db="EMBL/GenBank/DDBJ databases">
        <title>OmerRS3 (Oryza meridionalis Reference Sequence Version 3).</title>
        <authorList>
            <person name="Zhang J."/>
            <person name="Kudrna D."/>
            <person name="Lee S."/>
            <person name="Talag J."/>
            <person name="Welchert J."/>
            <person name="Wing R.A."/>
        </authorList>
    </citation>
    <scope>NUCLEOTIDE SEQUENCE [LARGE SCALE GENOMIC DNA]</scope>
    <source>
        <strain evidence="1">cv. OR44</strain>
    </source>
</reference>
<organism evidence="1">
    <name type="scientific">Oryza meridionalis</name>
    <dbReference type="NCBI Taxonomy" id="40149"/>
    <lineage>
        <taxon>Eukaryota</taxon>
        <taxon>Viridiplantae</taxon>
        <taxon>Streptophyta</taxon>
        <taxon>Embryophyta</taxon>
        <taxon>Tracheophyta</taxon>
        <taxon>Spermatophyta</taxon>
        <taxon>Magnoliopsida</taxon>
        <taxon>Liliopsida</taxon>
        <taxon>Poales</taxon>
        <taxon>Poaceae</taxon>
        <taxon>BOP clade</taxon>
        <taxon>Oryzoideae</taxon>
        <taxon>Oryzeae</taxon>
        <taxon>Oryzinae</taxon>
        <taxon>Oryza</taxon>
    </lineage>
</organism>
<dbReference type="Gramene" id="OMERI04G01500.1">
    <property type="protein sequence ID" value="OMERI04G01500.1"/>
    <property type="gene ID" value="OMERI04G01500"/>
</dbReference>
<name>A0A0E0DAE1_9ORYZ</name>